<evidence type="ECO:0000313" key="3">
    <source>
        <dbReference type="Proteomes" id="UP000266172"/>
    </source>
</evidence>
<dbReference type="EMBL" id="QRVL01000001">
    <property type="protein sequence ID" value="RGS42214.1"/>
    <property type="molecule type" value="Genomic_DNA"/>
</dbReference>
<proteinExistence type="inferred from homology"/>
<dbReference type="PANTHER" id="PTHR35024:SF4">
    <property type="entry name" value="POLYMER-FORMING CYTOSKELETAL PROTEIN"/>
    <property type="match status" value="1"/>
</dbReference>
<evidence type="ECO:0000256" key="1">
    <source>
        <dbReference type="ARBA" id="ARBA00044755"/>
    </source>
</evidence>
<dbReference type="InterPro" id="IPR007607">
    <property type="entry name" value="BacA/B"/>
</dbReference>
<evidence type="ECO:0000313" key="2">
    <source>
        <dbReference type="EMBL" id="RGS42214.1"/>
    </source>
</evidence>
<dbReference type="PANTHER" id="PTHR35024">
    <property type="entry name" value="HYPOTHETICAL CYTOSOLIC PROTEIN"/>
    <property type="match status" value="1"/>
</dbReference>
<dbReference type="OMA" id="MEEIFMG"/>
<dbReference type="Proteomes" id="UP000266172">
    <property type="component" value="Unassembled WGS sequence"/>
</dbReference>
<dbReference type="RefSeq" id="WP_014079586.1">
    <property type="nucleotide sequence ID" value="NZ_CATWOB010000001.1"/>
</dbReference>
<sequence>MGFFKDFKDDFSQAVNELMPGEDNLESTDKDDDMVVNTLEDEVDVASELSKLDGLLEQVTKQEPALERTQAATVEPQKTREEYTQHAMAAAQEEKKMADNTVTPVQVAQTGAQAAASQTTPQEKPIVSDEVSVITEGTIINGDVISNGSLDIRGQVDGNVSCNGKLTVTGVVNGNSNTSEFFADSAQVEGEVVSSGTVKIGLGSVIIGNVTSNSAVIAGAIKGDIDVQGPVVVDTSAVVMGNIKSRSVQINNGAVIEGFCSQCYADVDVQSLFNAKKGN</sequence>
<protein>
    <submittedName>
        <fullName evidence="2">Polymer-forming cytoskeletal protein</fullName>
    </submittedName>
</protein>
<dbReference type="GeneID" id="93723242"/>
<gene>
    <name evidence="2" type="ORF">DWX93_02450</name>
</gene>
<name>A0A395VCX5_9FIRM</name>
<dbReference type="Pfam" id="PF04519">
    <property type="entry name" value="Bactofilin"/>
    <property type="match status" value="1"/>
</dbReference>
<accession>A0A395VCX5</accession>
<dbReference type="AlphaFoldDB" id="A0A395VCX5"/>
<comment type="similarity">
    <text evidence="1">Belongs to the bactofilin family.</text>
</comment>
<organism evidence="2 3">
    <name type="scientific">Roseburia hominis</name>
    <dbReference type="NCBI Taxonomy" id="301301"/>
    <lineage>
        <taxon>Bacteria</taxon>
        <taxon>Bacillati</taxon>
        <taxon>Bacillota</taxon>
        <taxon>Clostridia</taxon>
        <taxon>Lachnospirales</taxon>
        <taxon>Lachnospiraceae</taxon>
        <taxon>Roseburia</taxon>
    </lineage>
</organism>
<comment type="caution">
    <text evidence="2">The sequence shown here is derived from an EMBL/GenBank/DDBJ whole genome shotgun (WGS) entry which is preliminary data.</text>
</comment>
<reference evidence="2 3" key="1">
    <citation type="submission" date="2018-08" db="EMBL/GenBank/DDBJ databases">
        <title>A genome reference for cultivated species of the human gut microbiota.</title>
        <authorList>
            <person name="Zou Y."/>
            <person name="Xue W."/>
            <person name="Luo G."/>
        </authorList>
    </citation>
    <scope>NUCLEOTIDE SEQUENCE [LARGE SCALE GENOMIC DNA]</scope>
    <source>
        <strain evidence="2 3">AF22-12AC</strain>
    </source>
</reference>